<accession>U2EG19</accession>
<keyword evidence="6 15" id="KW-0720">Serine protease</keyword>
<evidence type="ECO:0000256" key="9">
    <source>
        <dbReference type="ARBA" id="ARBA00026070"/>
    </source>
</evidence>
<name>U2EG19_9MOLU</name>
<dbReference type="STRING" id="1033810.HLPCO_000227"/>
<feature type="domain" description="Lon proteolytic" evidence="21">
    <location>
        <begin position="593"/>
        <end position="774"/>
    </location>
</feature>
<evidence type="ECO:0000256" key="12">
    <source>
        <dbReference type="ARBA" id="ARBA00066743"/>
    </source>
</evidence>
<dbReference type="HAMAP" id="MF_01973">
    <property type="entry name" value="lon_bact"/>
    <property type="match status" value="1"/>
</dbReference>
<feature type="active site" evidence="15 17">
    <location>
        <position position="723"/>
    </location>
</feature>
<dbReference type="PROSITE" id="PS51787">
    <property type="entry name" value="LON_N"/>
    <property type="match status" value="1"/>
</dbReference>
<dbReference type="InterPro" id="IPR046336">
    <property type="entry name" value="Lon_prtase_N_sf"/>
</dbReference>
<keyword evidence="3 15" id="KW-0645">Protease</keyword>
<dbReference type="Pfam" id="PF05362">
    <property type="entry name" value="Lon_C"/>
    <property type="match status" value="1"/>
</dbReference>
<comment type="similarity">
    <text evidence="15 16 19 20">Belongs to the peptidase S16 family.</text>
</comment>
<dbReference type="Pfam" id="PF00004">
    <property type="entry name" value="AAA"/>
    <property type="match status" value="1"/>
</dbReference>
<dbReference type="CDD" id="cd19500">
    <property type="entry name" value="RecA-like_Lon"/>
    <property type="match status" value="1"/>
</dbReference>
<evidence type="ECO:0000256" key="14">
    <source>
        <dbReference type="ARBA" id="ARBA00082722"/>
    </source>
</evidence>
<evidence type="ECO:0000256" key="13">
    <source>
        <dbReference type="ARBA" id="ARBA00071934"/>
    </source>
</evidence>
<keyword evidence="24" id="KW-1185">Reference proteome</keyword>
<evidence type="ECO:0000256" key="17">
    <source>
        <dbReference type="PIRSR" id="PIRSR001174-1"/>
    </source>
</evidence>
<dbReference type="MEROPS" id="S16.001"/>
<dbReference type="EC" id="3.4.21.53" evidence="12 15"/>
<dbReference type="InterPro" id="IPR027065">
    <property type="entry name" value="Lon_Prtase"/>
</dbReference>
<dbReference type="InterPro" id="IPR020568">
    <property type="entry name" value="Ribosomal_Su5_D2-typ_SF"/>
</dbReference>
<evidence type="ECO:0000256" key="8">
    <source>
        <dbReference type="ARBA" id="ARBA00023016"/>
    </source>
</evidence>
<dbReference type="SUPFAM" id="SSF54211">
    <property type="entry name" value="Ribosomal protein S5 domain 2-like"/>
    <property type="match status" value="1"/>
</dbReference>
<dbReference type="Gene3D" id="3.40.50.300">
    <property type="entry name" value="P-loop containing nucleotide triphosphate hydrolases"/>
    <property type="match status" value="1"/>
</dbReference>
<dbReference type="InterPro" id="IPR008268">
    <property type="entry name" value="Peptidase_S16_AS"/>
</dbReference>
<evidence type="ECO:0000259" key="22">
    <source>
        <dbReference type="PROSITE" id="PS51787"/>
    </source>
</evidence>
<dbReference type="InterPro" id="IPR014721">
    <property type="entry name" value="Ribsml_uS5_D2-typ_fold_subgr"/>
</dbReference>
<evidence type="ECO:0000256" key="15">
    <source>
        <dbReference type="HAMAP-Rule" id="MF_01973"/>
    </source>
</evidence>
<dbReference type="PROSITE" id="PS01046">
    <property type="entry name" value="LON_SER"/>
    <property type="match status" value="1"/>
</dbReference>
<comment type="subcellular location">
    <subcellularLocation>
        <location evidence="1 15 16">Cytoplasm</location>
    </subcellularLocation>
</comment>
<dbReference type="eggNOG" id="COG0466">
    <property type="taxonomic scope" value="Bacteria"/>
</dbReference>
<dbReference type="Gene3D" id="1.20.58.1480">
    <property type="match status" value="1"/>
</dbReference>
<dbReference type="GO" id="GO:0016887">
    <property type="term" value="F:ATP hydrolysis activity"/>
    <property type="evidence" value="ECO:0007669"/>
    <property type="project" value="UniProtKB-UniRule"/>
</dbReference>
<protein>
    <recommendedName>
        <fullName evidence="13 15">Lon protease</fullName>
        <ecNumber evidence="12 15">3.4.21.53</ecNumber>
    </recommendedName>
    <alternativeName>
        <fullName evidence="14 15">ATP-dependent protease La</fullName>
    </alternativeName>
</protein>
<dbReference type="InParanoid" id="U2EG19"/>
<reference evidence="23 24" key="2">
    <citation type="journal article" date="2013" name="PLoS ONE">
        <title>INDIGO - INtegrated Data Warehouse of MIcrobial GenOmes with Examples from the Red Sea Extremophiles.</title>
        <authorList>
            <person name="Alam I."/>
            <person name="Antunes A."/>
            <person name="Kamau A.A."/>
            <person name="Ba Alawi W."/>
            <person name="Kalkatawi M."/>
            <person name="Stingl U."/>
            <person name="Bajic V.B."/>
        </authorList>
    </citation>
    <scope>NUCLEOTIDE SEQUENCE [LARGE SCALE GENOMIC DNA]</scope>
    <source>
        <strain evidence="23 24">SSD-17B</strain>
    </source>
</reference>
<dbReference type="FunFam" id="3.40.50.300:FF:000021">
    <property type="entry name" value="Lon protease homolog"/>
    <property type="match status" value="1"/>
</dbReference>
<dbReference type="NCBIfam" id="TIGR00763">
    <property type="entry name" value="lon"/>
    <property type="match status" value="1"/>
</dbReference>
<evidence type="ECO:0000256" key="1">
    <source>
        <dbReference type="ARBA" id="ARBA00004496"/>
    </source>
</evidence>
<dbReference type="SUPFAM" id="SSF88697">
    <property type="entry name" value="PUA domain-like"/>
    <property type="match status" value="1"/>
</dbReference>
<proteinExistence type="evidence at transcript level"/>
<feature type="binding site" evidence="15 18">
    <location>
        <begin position="357"/>
        <end position="364"/>
    </location>
    <ligand>
        <name>ATP</name>
        <dbReference type="ChEBI" id="CHEBI:30616"/>
    </ligand>
</feature>
<keyword evidence="5 15" id="KW-0378">Hydrolase</keyword>
<comment type="caution">
    <text evidence="23">The sequence shown here is derived from an EMBL/GenBank/DDBJ whole genome shotgun (WGS) entry which is preliminary data.</text>
</comment>
<evidence type="ECO:0000256" key="7">
    <source>
        <dbReference type="ARBA" id="ARBA00022840"/>
    </source>
</evidence>
<dbReference type="Proteomes" id="UP000005707">
    <property type="component" value="Unassembled WGS sequence"/>
</dbReference>
<dbReference type="InterPro" id="IPR015947">
    <property type="entry name" value="PUA-like_sf"/>
</dbReference>
<keyword evidence="2 15" id="KW-0963">Cytoplasm</keyword>
<dbReference type="Gene3D" id="1.20.5.5270">
    <property type="match status" value="1"/>
</dbReference>
<evidence type="ECO:0000256" key="4">
    <source>
        <dbReference type="ARBA" id="ARBA00022741"/>
    </source>
</evidence>
<dbReference type="Pfam" id="PF22667">
    <property type="entry name" value="Lon_lid"/>
    <property type="match status" value="1"/>
</dbReference>
<evidence type="ECO:0000313" key="24">
    <source>
        <dbReference type="Proteomes" id="UP000005707"/>
    </source>
</evidence>
<dbReference type="GO" id="GO:0043565">
    <property type="term" value="F:sequence-specific DNA binding"/>
    <property type="evidence" value="ECO:0007669"/>
    <property type="project" value="UniProtKB-UniRule"/>
</dbReference>
<evidence type="ECO:0000256" key="10">
    <source>
        <dbReference type="ARBA" id="ARBA00050665"/>
    </source>
</evidence>
<evidence type="ECO:0000256" key="2">
    <source>
        <dbReference type="ARBA" id="ARBA00022490"/>
    </source>
</evidence>
<sequence>MINVKEVKEHKLPAIAVRGLVILPNNEVRLEIGREQSVKALVEAEHYENHVVLINQKDPIKEEPKTRELLDFGIVAKIIMKIKLPNGNYKVKFKTLVRSSISEYIEETPYLLTNVKTLPGISENDQKEIALIRMIVNDIIESADLLFTNSKEVINLIQGTTTADKISDIIAYNLRLPENEKMKYVELVDVNDRLQKLLVDIEKTKEIAKIEEKISTEVKRNINENQREYYLREKMKAIQDELGEKTSRESEASILRDKVEEAKMPEDTKKKALDELRRFESLPQHSSESGVIRNYLEWLINIPWYKKSKEKKDLNYAEEILDADHYGLEKVKERIVEYLAVKQMTGKTPPTILCLVGPPGVGKTSLAKSVAKSLNRNFVKVSLGGVKDESEVRGHRRTYLGAMPGRIIQAMKTAGTINPVFLLDEIDKMSSDYKGDPSSAMLEVLDPEQNKMFSDHYLEENYDLSHVLFISTANYLGNIPEPLKDRMEIVQVSSYTEHEKFEIAKRHLIPKQLEQHGLTTDQITIKEDALKKIIGSYTREAGVRSLERNIGSLCRKATKKILTEKVDSIEFTADNVIDYLGKPIFFHNKADETSQVGVVNGLAYTPYGGDTLPVEVTTFKGSGKLVLTGKLGDVMKESAQAALSFVKANAEKYDVKPDIFKEVDVHIHVPEGATPKDGPSAGITMATAIVSALSNTKVDHLIGMTGEITLRGRVLPIGGLKEKSIAAHRSGLKTVIMPKQNEKDLDDIPDIVKNDVKFIPVTCINEVFEEALIK</sequence>
<evidence type="ECO:0000256" key="6">
    <source>
        <dbReference type="ARBA" id="ARBA00022825"/>
    </source>
</evidence>
<dbReference type="OrthoDB" id="9803599at2"/>
<dbReference type="Gene3D" id="1.10.8.60">
    <property type="match status" value="1"/>
</dbReference>
<dbReference type="InterPro" id="IPR027543">
    <property type="entry name" value="Lon_bac"/>
</dbReference>
<keyword evidence="8 15" id="KW-0346">Stress response</keyword>
<feature type="active site" evidence="15 17">
    <location>
        <position position="680"/>
    </location>
</feature>
<evidence type="ECO:0000313" key="23">
    <source>
        <dbReference type="EMBL" id="ERJ13561.1"/>
    </source>
</evidence>
<dbReference type="PRINTS" id="PR00830">
    <property type="entry name" value="ENDOLAPTASE"/>
</dbReference>
<comment type="catalytic activity">
    <reaction evidence="10 15 16 19">
        <text>Hydrolysis of proteins in presence of ATP.</text>
        <dbReference type="EC" id="3.4.21.53"/>
    </reaction>
</comment>
<gene>
    <name evidence="23" type="primary">lon1</name>
    <name evidence="15" type="synonym">lon</name>
    <name evidence="23" type="ORF">HLPCO_000227</name>
</gene>
<evidence type="ECO:0000256" key="11">
    <source>
        <dbReference type="ARBA" id="ARBA00053875"/>
    </source>
</evidence>
<dbReference type="Pfam" id="PF02190">
    <property type="entry name" value="LON_substr_bdg"/>
    <property type="match status" value="1"/>
</dbReference>
<dbReference type="GO" id="GO:0005737">
    <property type="term" value="C:cytoplasm"/>
    <property type="evidence" value="ECO:0007669"/>
    <property type="project" value="UniProtKB-SubCell"/>
</dbReference>
<dbReference type="GO" id="GO:0004252">
    <property type="term" value="F:serine-type endopeptidase activity"/>
    <property type="evidence" value="ECO:0007669"/>
    <property type="project" value="UniProtKB-UniRule"/>
</dbReference>
<comment type="subunit">
    <text evidence="9 15 16">Homohexamer. Organized in a ring with a central cavity.</text>
</comment>
<evidence type="ECO:0000256" key="16">
    <source>
        <dbReference type="PIRNR" id="PIRNR001174"/>
    </source>
</evidence>
<dbReference type="InterPro" id="IPR004815">
    <property type="entry name" value="Lon_bac/euk-typ"/>
</dbReference>
<dbReference type="InterPro" id="IPR008269">
    <property type="entry name" value="Lon_proteolytic"/>
</dbReference>
<dbReference type="FunCoup" id="U2EG19">
    <property type="interactions" value="377"/>
</dbReference>
<dbReference type="GO" id="GO:0005524">
    <property type="term" value="F:ATP binding"/>
    <property type="evidence" value="ECO:0007669"/>
    <property type="project" value="UniProtKB-UniRule"/>
</dbReference>
<evidence type="ECO:0000256" key="20">
    <source>
        <dbReference type="RuleBase" id="RU000591"/>
    </source>
</evidence>
<evidence type="ECO:0000256" key="3">
    <source>
        <dbReference type="ARBA" id="ARBA00022670"/>
    </source>
</evidence>
<dbReference type="PROSITE" id="PS51786">
    <property type="entry name" value="LON_PROTEOLYTIC"/>
    <property type="match status" value="1"/>
</dbReference>
<keyword evidence="7 15" id="KW-0067">ATP-binding</keyword>
<evidence type="ECO:0000256" key="18">
    <source>
        <dbReference type="PIRSR" id="PIRSR001174-2"/>
    </source>
</evidence>
<dbReference type="PIRSF" id="PIRSF001174">
    <property type="entry name" value="Lon_proteas"/>
    <property type="match status" value="1"/>
</dbReference>
<reference evidence="23 24" key="1">
    <citation type="journal article" date="2011" name="J. Bacteriol.">
        <title>Genome sequence of Haloplasma contractile, an unusual contractile bacterium from a deep-sea anoxic brine lake.</title>
        <authorList>
            <person name="Antunes A."/>
            <person name="Alam I."/>
            <person name="El Dorry H."/>
            <person name="Siam R."/>
            <person name="Robertson A."/>
            <person name="Bajic V.B."/>
            <person name="Stingl U."/>
        </authorList>
    </citation>
    <scope>NUCLEOTIDE SEQUENCE [LARGE SCALE GENOMIC DNA]</scope>
    <source>
        <strain evidence="23 24">SSD-17B</strain>
    </source>
</reference>
<comment type="function">
    <text evidence="11 15">ATP-dependent serine protease that mediates the selective degradation of mutant and abnormal proteins as well as certain short-lived regulatory proteins. Required for cellular homeostasis and for survival from DNA damage and developmental changes induced by stress. Degrades polypeptides processively to yield small peptide fragments that are 5 to 10 amino acids long. Binds to DNA in a double-stranded, site-specific manner.</text>
</comment>
<dbReference type="InterPro" id="IPR003111">
    <property type="entry name" value="Lon_prtase_N"/>
</dbReference>
<dbReference type="InterPro" id="IPR054594">
    <property type="entry name" value="Lon_lid"/>
</dbReference>
<dbReference type="FunFam" id="1.20.5.5270:FF:000002">
    <property type="entry name" value="Lon protease homolog"/>
    <property type="match status" value="1"/>
</dbReference>
<dbReference type="SUPFAM" id="SSF52540">
    <property type="entry name" value="P-loop containing nucleoside triphosphate hydrolases"/>
    <property type="match status" value="1"/>
</dbReference>
<dbReference type="GO" id="GO:0006515">
    <property type="term" value="P:protein quality control for misfolded or incompletely synthesized proteins"/>
    <property type="evidence" value="ECO:0007669"/>
    <property type="project" value="UniProtKB-UniRule"/>
</dbReference>
<keyword evidence="4 15" id="KW-0547">Nucleotide-binding</keyword>
<dbReference type="InterPro" id="IPR003593">
    <property type="entry name" value="AAA+_ATPase"/>
</dbReference>
<dbReference type="GO" id="GO:0004176">
    <property type="term" value="F:ATP-dependent peptidase activity"/>
    <property type="evidence" value="ECO:0007669"/>
    <property type="project" value="UniProtKB-UniRule"/>
</dbReference>
<evidence type="ECO:0000256" key="5">
    <source>
        <dbReference type="ARBA" id="ARBA00022801"/>
    </source>
</evidence>
<dbReference type="GO" id="GO:0034605">
    <property type="term" value="P:cellular response to heat"/>
    <property type="evidence" value="ECO:0007669"/>
    <property type="project" value="UniProtKB-UniRule"/>
</dbReference>
<dbReference type="AlphaFoldDB" id="U2EG19"/>
<dbReference type="SMART" id="SM00382">
    <property type="entry name" value="AAA"/>
    <property type="match status" value="1"/>
</dbReference>
<dbReference type="EMBL" id="AFNU02000001">
    <property type="protein sequence ID" value="ERJ13561.1"/>
    <property type="molecule type" value="Genomic_DNA"/>
</dbReference>
<dbReference type="SMART" id="SM00464">
    <property type="entry name" value="LON"/>
    <property type="match status" value="1"/>
</dbReference>
<comment type="induction">
    <text evidence="15">By heat shock.</text>
</comment>
<dbReference type="Gene3D" id="2.30.130.40">
    <property type="entry name" value="LON domain-like"/>
    <property type="match status" value="1"/>
</dbReference>
<dbReference type="RefSeq" id="WP_008826336.1">
    <property type="nucleotide sequence ID" value="NZ_AFNU02000001.1"/>
</dbReference>
<evidence type="ECO:0000259" key="21">
    <source>
        <dbReference type="PROSITE" id="PS51786"/>
    </source>
</evidence>
<dbReference type="PANTHER" id="PTHR10046">
    <property type="entry name" value="ATP DEPENDENT LON PROTEASE FAMILY MEMBER"/>
    <property type="match status" value="1"/>
</dbReference>
<dbReference type="InterPro" id="IPR027417">
    <property type="entry name" value="P-loop_NTPase"/>
</dbReference>
<evidence type="ECO:0000256" key="19">
    <source>
        <dbReference type="PROSITE-ProRule" id="PRU01122"/>
    </source>
</evidence>
<dbReference type="InterPro" id="IPR003959">
    <property type="entry name" value="ATPase_AAA_core"/>
</dbReference>
<dbReference type="Gene3D" id="3.30.230.10">
    <property type="match status" value="1"/>
</dbReference>
<organism evidence="23 24">
    <name type="scientific">Haloplasma contractile SSD-17B</name>
    <dbReference type="NCBI Taxonomy" id="1033810"/>
    <lineage>
        <taxon>Bacteria</taxon>
        <taxon>Bacillati</taxon>
        <taxon>Mycoplasmatota</taxon>
        <taxon>Mollicutes</taxon>
        <taxon>Haloplasmatales</taxon>
        <taxon>Haloplasmataceae</taxon>
        <taxon>Haloplasma</taxon>
    </lineage>
</organism>
<feature type="domain" description="Lon N-terminal" evidence="22">
    <location>
        <begin position="12"/>
        <end position="205"/>
    </location>
</feature>